<dbReference type="AlphaFoldDB" id="A0A9P1MZZ4"/>
<dbReference type="Proteomes" id="UP001152747">
    <property type="component" value="Unassembled WGS sequence"/>
</dbReference>
<dbReference type="OrthoDB" id="1923159at2759"/>
<gene>
    <name evidence="2" type="ORF">CAMP_LOCUS5537</name>
</gene>
<evidence type="ECO:0000256" key="1">
    <source>
        <dbReference type="SAM" id="Coils"/>
    </source>
</evidence>
<accession>A0A9P1MZZ4</accession>
<sequence length="173" mass="19677">MENQIEVITRSEYVRLKKRINTAIIQLHAAKVRYKKLEDELLKLRSENLKHEQRQNESIDKLSLVNVSSECGCSGEHPMPMENQTRISGGIEETQQCAPPQTQKTFSSYQQEPKSRLSRFGLEDELGFDPFVESAKGLADLMREESEDYLSSVFDGGLFGASSGLSYQQQQQQ</sequence>
<reference evidence="2" key="1">
    <citation type="submission" date="2022-11" db="EMBL/GenBank/DDBJ databases">
        <authorList>
            <person name="Kikuchi T."/>
        </authorList>
    </citation>
    <scope>NUCLEOTIDE SEQUENCE</scope>
    <source>
        <strain evidence="2">PS1010</strain>
    </source>
</reference>
<evidence type="ECO:0000313" key="3">
    <source>
        <dbReference type="Proteomes" id="UP001152747"/>
    </source>
</evidence>
<organism evidence="2 3">
    <name type="scientific">Caenorhabditis angaria</name>
    <dbReference type="NCBI Taxonomy" id="860376"/>
    <lineage>
        <taxon>Eukaryota</taxon>
        <taxon>Metazoa</taxon>
        <taxon>Ecdysozoa</taxon>
        <taxon>Nematoda</taxon>
        <taxon>Chromadorea</taxon>
        <taxon>Rhabditida</taxon>
        <taxon>Rhabditina</taxon>
        <taxon>Rhabditomorpha</taxon>
        <taxon>Rhabditoidea</taxon>
        <taxon>Rhabditidae</taxon>
        <taxon>Peloderinae</taxon>
        <taxon>Caenorhabditis</taxon>
    </lineage>
</organism>
<feature type="coiled-coil region" evidence="1">
    <location>
        <begin position="20"/>
        <end position="54"/>
    </location>
</feature>
<dbReference type="EMBL" id="CANHGI010000002">
    <property type="protein sequence ID" value="CAI5442900.1"/>
    <property type="molecule type" value="Genomic_DNA"/>
</dbReference>
<protein>
    <submittedName>
        <fullName evidence="2">Uncharacterized protein</fullName>
    </submittedName>
</protein>
<keyword evidence="1" id="KW-0175">Coiled coil</keyword>
<name>A0A9P1MZZ4_9PELO</name>
<keyword evidence="3" id="KW-1185">Reference proteome</keyword>
<proteinExistence type="predicted"/>
<evidence type="ECO:0000313" key="2">
    <source>
        <dbReference type="EMBL" id="CAI5442900.1"/>
    </source>
</evidence>
<comment type="caution">
    <text evidence="2">The sequence shown here is derived from an EMBL/GenBank/DDBJ whole genome shotgun (WGS) entry which is preliminary data.</text>
</comment>